<evidence type="ECO:0000313" key="2">
    <source>
        <dbReference type="EMBL" id="AQG78979.1"/>
    </source>
</evidence>
<reference evidence="2 3" key="1">
    <citation type="submission" date="2016-01" db="EMBL/GenBank/DDBJ databases">
        <authorList>
            <person name="Oliw E.H."/>
        </authorList>
    </citation>
    <scope>NUCLEOTIDE SEQUENCE [LARGE SCALE GENOMIC DNA]</scope>
    <source>
        <strain evidence="2 3">DY10</strain>
    </source>
</reference>
<accession>A0A1P9WUD7</accession>
<gene>
    <name evidence="2" type="ORF">AWR27_06340</name>
</gene>
<protein>
    <recommendedName>
        <fullName evidence="4">Secretion system C-terminal sorting domain-containing protein</fullName>
    </recommendedName>
</protein>
<dbReference type="Proteomes" id="UP000187941">
    <property type="component" value="Chromosome"/>
</dbReference>
<keyword evidence="1" id="KW-0732">Signal</keyword>
<dbReference type="AlphaFoldDB" id="A0A1P9WUD7"/>
<dbReference type="KEGG" id="smon:AWR27_06340"/>
<sequence>MKMVCLLLVALSGFSPVLGQEIGHYDLLSVNEVVRGEGFTVTITSTKAQTLDVTVEKPVRVLSVISIRSANRQLLCSEQANRLDGGYRRLFNLAHLESGRYWLEIRVGKARIWRELRLESIVQPSFRTLTMK</sequence>
<proteinExistence type="predicted"/>
<feature type="chain" id="PRO_5013201953" description="Secretion system C-terminal sorting domain-containing protein" evidence="1">
    <location>
        <begin position="20"/>
        <end position="132"/>
    </location>
</feature>
<dbReference type="EMBL" id="CP014263">
    <property type="protein sequence ID" value="AQG78979.1"/>
    <property type="molecule type" value="Genomic_DNA"/>
</dbReference>
<evidence type="ECO:0000313" key="3">
    <source>
        <dbReference type="Proteomes" id="UP000187941"/>
    </source>
</evidence>
<evidence type="ECO:0008006" key="4">
    <source>
        <dbReference type="Google" id="ProtNLM"/>
    </source>
</evidence>
<organism evidence="2 3">
    <name type="scientific">Spirosoma montaniterrae</name>
    <dbReference type="NCBI Taxonomy" id="1178516"/>
    <lineage>
        <taxon>Bacteria</taxon>
        <taxon>Pseudomonadati</taxon>
        <taxon>Bacteroidota</taxon>
        <taxon>Cytophagia</taxon>
        <taxon>Cytophagales</taxon>
        <taxon>Cytophagaceae</taxon>
        <taxon>Spirosoma</taxon>
    </lineage>
</organism>
<keyword evidence="3" id="KW-1185">Reference proteome</keyword>
<name>A0A1P9WUD7_9BACT</name>
<feature type="signal peptide" evidence="1">
    <location>
        <begin position="1"/>
        <end position="19"/>
    </location>
</feature>
<dbReference type="OrthoDB" id="955414at2"/>
<evidence type="ECO:0000256" key="1">
    <source>
        <dbReference type="SAM" id="SignalP"/>
    </source>
</evidence>
<dbReference type="RefSeq" id="WP_077130424.1">
    <property type="nucleotide sequence ID" value="NZ_CP014263.1"/>
</dbReference>